<protein>
    <submittedName>
        <fullName evidence="2">Uncharacterized protein</fullName>
    </submittedName>
</protein>
<organism evidence="2 3">
    <name type="scientific">Prevotella intermedia</name>
    <dbReference type="NCBI Taxonomy" id="28131"/>
    <lineage>
        <taxon>Bacteria</taxon>
        <taxon>Pseudomonadati</taxon>
        <taxon>Bacteroidota</taxon>
        <taxon>Bacteroidia</taxon>
        <taxon>Bacteroidales</taxon>
        <taxon>Prevotellaceae</taxon>
        <taxon>Prevotella</taxon>
    </lineage>
</organism>
<evidence type="ECO:0000313" key="2">
    <source>
        <dbReference type="EMBL" id="PIN27569.1"/>
    </source>
</evidence>
<name>A0A2G9ICU1_PREIN</name>
<accession>A0A2G9ICU1</accession>
<comment type="caution">
    <text evidence="2">The sequence shown here is derived from an EMBL/GenBank/DDBJ whole genome shotgun (WGS) entry which is preliminary data.</text>
</comment>
<sequence length="179" mass="20795">MGKDIHHSCKCTGQNFTFEEWVKYLHLEDRPEIVVHQYKEFGFNICDVCLTPNVKIKWANKTNYFEVATAQSDNGRWDFGLHYNFWTQGGCCGAAYIDKLKDGYNTEKEAINAALNSLEEKCQRVIDEIQFRGGDIYNDDSNEPEIRGTSVLPILKEAMRKIAHYKEVFNPRQLELFDL</sequence>
<gene>
    <name evidence="2" type="ORF">CUC04_09395</name>
</gene>
<proteinExistence type="predicted"/>
<dbReference type="EMBL" id="PESN01000002">
    <property type="protein sequence ID" value="PIN27569.1"/>
    <property type="molecule type" value="Genomic_DNA"/>
</dbReference>
<keyword evidence="1" id="KW-0175">Coiled coil</keyword>
<dbReference type="Proteomes" id="UP000230500">
    <property type="component" value="Unassembled WGS sequence"/>
</dbReference>
<evidence type="ECO:0000256" key="1">
    <source>
        <dbReference type="SAM" id="Coils"/>
    </source>
</evidence>
<evidence type="ECO:0000313" key="3">
    <source>
        <dbReference type="Proteomes" id="UP000230500"/>
    </source>
</evidence>
<dbReference type="AlphaFoldDB" id="A0A2G9ICU1"/>
<reference evidence="2 3" key="1">
    <citation type="submission" date="2017-11" db="EMBL/GenBank/DDBJ databases">
        <title>Genome sequencing of Prevotella intermedia KCOM 2069.</title>
        <authorList>
            <person name="Kook J.-K."/>
            <person name="Park S.-N."/>
            <person name="Lim Y.K."/>
        </authorList>
    </citation>
    <scope>NUCLEOTIDE SEQUENCE [LARGE SCALE GENOMIC DNA]</scope>
    <source>
        <strain evidence="2 3">KCOM 2069</strain>
    </source>
</reference>
<dbReference type="RefSeq" id="WP_099977429.1">
    <property type="nucleotide sequence ID" value="NZ_PESN01000002.1"/>
</dbReference>
<feature type="coiled-coil region" evidence="1">
    <location>
        <begin position="101"/>
        <end position="128"/>
    </location>
</feature>